<gene>
    <name evidence="3" type="ORF">PR048_018615</name>
</gene>
<organism evidence="3 4">
    <name type="scientific">Dryococelus australis</name>
    <dbReference type="NCBI Taxonomy" id="614101"/>
    <lineage>
        <taxon>Eukaryota</taxon>
        <taxon>Metazoa</taxon>
        <taxon>Ecdysozoa</taxon>
        <taxon>Arthropoda</taxon>
        <taxon>Hexapoda</taxon>
        <taxon>Insecta</taxon>
        <taxon>Pterygota</taxon>
        <taxon>Neoptera</taxon>
        <taxon>Polyneoptera</taxon>
        <taxon>Phasmatodea</taxon>
        <taxon>Verophasmatodea</taxon>
        <taxon>Anareolatae</taxon>
        <taxon>Phasmatidae</taxon>
        <taxon>Eurycanthinae</taxon>
        <taxon>Dryococelus</taxon>
    </lineage>
</organism>
<feature type="domain" description="DDE-1" evidence="2">
    <location>
        <begin position="105"/>
        <end position="174"/>
    </location>
</feature>
<reference evidence="3 4" key="1">
    <citation type="submission" date="2023-02" db="EMBL/GenBank/DDBJ databases">
        <title>LHISI_Scaffold_Assembly.</title>
        <authorList>
            <person name="Stuart O.P."/>
            <person name="Cleave R."/>
            <person name="Magrath M.J.L."/>
            <person name="Mikheyev A.S."/>
        </authorList>
    </citation>
    <scope>NUCLEOTIDE SEQUENCE [LARGE SCALE GENOMIC DNA]</scope>
    <source>
        <strain evidence="3">Daus_M_001</strain>
        <tissue evidence="3">Leg muscle</tissue>
    </source>
</reference>
<dbReference type="Pfam" id="PF03184">
    <property type="entry name" value="DDE_1"/>
    <property type="match status" value="1"/>
</dbReference>
<proteinExistence type="predicted"/>
<evidence type="ECO:0000259" key="2">
    <source>
        <dbReference type="Pfam" id="PF03184"/>
    </source>
</evidence>
<sequence>MEQRRNERVGEMGDPQENQLANCIVRHDFYMQKCGVTRPGIKHGSPCRLPQLGDGARVYNLDETGFMTVQKQKNIIAQKGVKQVNQCTSGEKGQLVTVVSTNTNSSKENPSILICDYHESHFSLMVLDMAKEAGITILTLPPHTSNKLQPLDLTVFAPFKGYNDAAVDMWMLKHPGTLITIYQVAECGGEAYMKAMMPTSIVGGFRRAGIVPFNESFFTDVDFLLSQVTDRPEPPESCKQGSTCESPNFEETTNEVVGRPTSNRSMQDDEEITTNEVAERDSKRKEKNVPKRKVSRNVFSTLIERERHSEDDDDVDVDDISLHDSSNLEESFD</sequence>
<evidence type="ECO:0000256" key="1">
    <source>
        <dbReference type="SAM" id="MobiDB-lite"/>
    </source>
</evidence>
<name>A0ABQ9HCZ6_9NEOP</name>
<dbReference type="EMBL" id="JARBHB010000006">
    <property type="protein sequence ID" value="KAJ8882127.1"/>
    <property type="molecule type" value="Genomic_DNA"/>
</dbReference>
<feature type="region of interest" description="Disordered" evidence="1">
    <location>
        <begin position="229"/>
        <end position="333"/>
    </location>
</feature>
<feature type="compositionally biased region" description="Polar residues" evidence="1">
    <location>
        <begin position="323"/>
        <end position="333"/>
    </location>
</feature>
<dbReference type="InterPro" id="IPR004875">
    <property type="entry name" value="DDE_SF_endonuclease_dom"/>
</dbReference>
<feature type="compositionally biased region" description="Basic and acidic residues" evidence="1">
    <location>
        <begin position="277"/>
        <end position="289"/>
    </location>
</feature>
<keyword evidence="4" id="KW-1185">Reference proteome</keyword>
<protein>
    <recommendedName>
        <fullName evidence="2">DDE-1 domain-containing protein</fullName>
    </recommendedName>
</protein>
<dbReference type="Proteomes" id="UP001159363">
    <property type="component" value="Chromosome 5"/>
</dbReference>
<accession>A0ABQ9HCZ6</accession>
<evidence type="ECO:0000313" key="4">
    <source>
        <dbReference type="Proteomes" id="UP001159363"/>
    </source>
</evidence>
<comment type="caution">
    <text evidence="3">The sequence shown here is derived from an EMBL/GenBank/DDBJ whole genome shotgun (WGS) entry which is preliminary data.</text>
</comment>
<evidence type="ECO:0000313" key="3">
    <source>
        <dbReference type="EMBL" id="KAJ8882127.1"/>
    </source>
</evidence>
<feature type="compositionally biased region" description="Polar residues" evidence="1">
    <location>
        <begin position="239"/>
        <end position="265"/>
    </location>
</feature>